<dbReference type="GO" id="GO:0018104">
    <property type="term" value="P:peptidoglycan-protein cross-linking"/>
    <property type="evidence" value="ECO:0007669"/>
    <property type="project" value="TreeGrafter"/>
</dbReference>
<protein>
    <submittedName>
        <fullName evidence="12">L,D-transpeptidase family protein</fullName>
    </submittedName>
</protein>
<feature type="chain" id="PRO_5040860582" evidence="10">
    <location>
        <begin position="31"/>
        <end position="238"/>
    </location>
</feature>
<dbReference type="Pfam" id="PF01471">
    <property type="entry name" value="PG_binding_1"/>
    <property type="match status" value="1"/>
</dbReference>
<evidence type="ECO:0000313" key="12">
    <source>
        <dbReference type="EMBL" id="MCK8486954.1"/>
    </source>
</evidence>
<dbReference type="SUPFAM" id="SSF141523">
    <property type="entry name" value="L,D-transpeptidase catalytic domain-like"/>
    <property type="match status" value="1"/>
</dbReference>
<evidence type="ECO:0000256" key="1">
    <source>
        <dbReference type="ARBA" id="ARBA00004752"/>
    </source>
</evidence>
<dbReference type="GO" id="GO:0008360">
    <property type="term" value="P:regulation of cell shape"/>
    <property type="evidence" value="ECO:0007669"/>
    <property type="project" value="UniProtKB-UniRule"/>
</dbReference>
<keyword evidence="6 9" id="KW-0133">Cell shape</keyword>
<keyword evidence="8 9" id="KW-0961">Cell wall biogenesis/degradation</keyword>
<keyword evidence="3" id="KW-0328">Glycosyltransferase</keyword>
<dbReference type="InterPro" id="IPR036366">
    <property type="entry name" value="PGBDSf"/>
</dbReference>
<evidence type="ECO:0000256" key="7">
    <source>
        <dbReference type="ARBA" id="ARBA00022984"/>
    </source>
</evidence>
<feature type="active site" description="Proton donor/acceptor" evidence="9">
    <location>
        <position position="119"/>
    </location>
</feature>
<reference evidence="12" key="1">
    <citation type="submission" date="2022-04" db="EMBL/GenBank/DDBJ databases">
        <authorList>
            <person name="Seo M.-J."/>
        </authorList>
    </citation>
    <scope>NUCLEOTIDE SEQUENCE</scope>
    <source>
        <strain evidence="12">MBLB2552</strain>
    </source>
</reference>
<dbReference type="GO" id="GO:0016757">
    <property type="term" value="F:glycosyltransferase activity"/>
    <property type="evidence" value="ECO:0007669"/>
    <property type="project" value="UniProtKB-KW"/>
</dbReference>
<dbReference type="GO" id="GO:0071972">
    <property type="term" value="F:peptidoglycan L,D-transpeptidase activity"/>
    <property type="evidence" value="ECO:0007669"/>
    <property type="project" value="TreeGrafter"/>
</dbReference>
<keyword evidence="4" id="KW-0808">Transferase</keyword>
<dbReference type="Gene3D" id="1.10.101.10">
    <property type="entry name" value="PGBD-like superfamily/PGBD"/>
    <property type="match status" value="1"/>
</dbReference>
<dbReference type="Gene3D" id="2.40.440.10">
    <property type="entry name" value="L,D-transpeptidase catalytic domain-like"/>
    <property type="match status" value="1"/>
</dbReference>
<organism evidence="12 13">
    <name type="scientific">Paenibacillus mellifer</name>
    <dbReference type="NCBI Taxonomy" id="2937794"/>
    <lineage>
        <taxon>Bacteria</taxon>
        <taxon>Bacillati</taxon>
        <taxon>Bacillota</taxon>
        <taxon>Bacilli</taxon>
        <taxon>Bacillales</taxon>
        <taxon>Paenibacillaceae</taxon>
        <taxon>Paenibacillus</taxon>
    </lineage>
</organism>
<dbReference type="InterPro" id="IPR002477">
    <property type="entry name" value="Peptidoglycan-bd-like"/>
</dbReference>
<dbReference type="GO" id="GO:0005576">
    <property type="term" value="C:extracellular region"/>
    <property type="evidence" value="ECO:0007669"/>
    <property type="project" value="TreeGrafter"/>
</dbReference>
<dbReference type="InterPro" id="IPR036365">
    <property type="entry name" value="PGBD-like_sf"/>
</dbReference>
<dbReference type="PROSITE" id="PS52029">
    <property type="entry name" value="LD_TPASE"/>
    <property type="match status" value="1"/>
</dbReference>
<dbReference type="RefSeq" id="WP_248551156.1">
    <property type="nucleotide sequence ID" value="NZ_JALPRK010000004.1"/>
</dbReference>
<sequence length="238" mass="26388">MKIKDNRCKVMMRTLAVFALLLCVLLPTLAFPATTGASPSLPIVSEESIFSIEVSPRQHRLIVKIQGQTYKSYPVAVGNPLTPTPVGEYLVTYKGKDWGPSYGPRWLGLNVPWGYYGIHGTNRPDSIGSHKSHGCIRMRNYDVMELYDLIPLGTKVTIFGHLLGDVDHDPRDLAEGDVGGDVQLIQSRLKSAGYFKGECNGKFNRETANALTQYQRDQGLIPNGVVSYRIYRSLGLSE</sequence>
<comment type="caution">
    <text evidence="12">The sequence shown here is derived from an EMBL/GenBank/DDBJ whole genome shotgun (WGS) entry which is preliminary data.</text>
</comment>
<evidence type="ECO:0000256" key="3">
    <source>
        <dbReference type="ARBA" id="ARBA00022676"/>
    </source>
</evidence>
<evidence type="ECO:0000256" key="5">
    <source>
        <dbReference type="ARBA" id="ARBA00022801"/>
    </source>
</evidence>
<feature type="active site" description="Nucleophile" evidence="9">
    <location>
        <position position="135"/>
    </location>
</feature>
<comment type="similarity">
    <text evidence="2">Belongs to the YkuD family.</text>
</comment>
<dbReference type="GO" id="GO:0071555">
    <property type="term" value="P:cell wall organization"/>
    <property type="evidence" value="ECO:0007669"/>
    <property type="project" value="UniProtKB-UniRule"/>
</dbReference>
<evidence type="ECO:0000259" key="11">
    <source>
        <dbReference type="PROSITE" id="PS52029"/>
    </source>
</evidence>
<evidence type="ECO:0000313" key="13">
    <source>
        <dbReference type="Proteomes" id="UP001139534"/>
    </source>
</evidence>
<keyword evidence="13" id="KW-1185">Reference proteome</keyword>
<evidence type="ECO:0000256" key="9">
    <source>
        <dbReference type="PROSITE-ProRule" id="PRU01373"/>
    </source>
</evidence>
<dbReference type="InterPro" id="IPR005490">
    <property type="entry name" value="LD_TPept_cat_dom"/>
</dbReference>
<keyword evidence="7 9" id="KW-0573">Peptidoglycan synthesis</keyword>
<accession>A0A9X1XX66</accession>
<dbReference type="InterPro" id="IPR038063">
    <property type="entry name" value="Transpep_catalytic_dom"/>
</dbReference>
<name>A0A9X1XX66_9BACL</name>
<keyword evidence="5" id="KW-0378">Hydrolase</keyword>
<evidence type="ECO:0000256" key="4">
    <source>
        <dbReference type="ARBA" id="ARBA00022679"/>
    </source>
</evidence>
<dbReference type="SUPFAM" id="SSF47090">
    <property type="entry name" value="PGBD-like"/>
    <property type="match status" value="1"/>
</dbReference>
<evidence type="ECO:0000256" key="10">
    <source>
        <dbReference type="SAM" id="SignalP"/>
    </source>
</evidence>
<dbReference type="PANTHER" id="PTHR30582:SF24">
    <property type="entry name" value="L,D-TRANSPEPTIDASE ERFK_SRFK-RELATED"/>
    <property type="match status" value="1"/>
</dbReference>
<dbReference type="Pfam" id="PF03734">
    <property type="entry name" value="YkuD"/>
    <property type="match status" value="1"/>
</dbReference>
<dbReference type="InterPro" id="IPR050979">
    <property type="entry name" value="LD-transpeptidase"/>
</dbReference>
<dbReference type="PANTHER" id="PTHR30582">
    <property type="entry name" value="L,D-TRANSPEPTIDASE"/>
    <property type="match status" value="1"/>
</dbReference>
<comment type="pathway">
    <text evidence="1 9">Cell wall biogenesis; peptidoglycan biosynthesis.</text>
</comment>
<dbReference type="AlphaFoldDB" id="A0A9X1XX66"/>
<feature type="signal peptide" evidence="10">
    <location>
        <begin position="1"/>
        <end position="30"/>
    </location>
</feature>
<proteinExistence type="inferred from homology"/>
<dbReference type="Proteomes" id="UP001139534">
    <property type="component" value="Unassembled WGS sequence"/>
</dbReference>
<dbReference type="EMBL" id="JALPRK010000004">
    <property type="protein sequence ID" value="MCK8486954.1"/>
    <property type="molecule type" value="Genomic_DNA"/>
</dbReference>
<evidence type="ECO:0000256" key="6">
    <source>
        <dbReference type="ARBA" id="ARBA00022960"/>
    </source>
</evidence>
<gene>
    <name evidence="12" type="ORF">M0651_07155</name>
</gene>
<dbReference type="CDD" id="cd16913">
    <property type="entry name" value="YkuD_like"/>
    <property type="match status" value="1"/>
</dbReference>
<keyword evidence="10" id="KW-0732">Signal</keyword>
<evidence type="ECO:0000256" key="8">
    <source>
        <dbReference type="ARBA" id="ARBA00023316"/>
    </source>
</evidence>
<feature type="domain" description="L,D-TPase catalytic" evidence="11">
    <location>
        <begin position="50"/>
        <end position="159"/>
    </location>
</feature>
<evidence type="ECO:0000256" key="2">
    <source>
        <dbReference type="ARBA" id="ARBA00005992"/>
    </source>
</evidence>